<feature type="signal peptide" evidence="1">
    <location>
        <begin position="1"/>
        <end position="19"/>
    </location>
</feature>
<dbReference type="Pfam" id="PF08239">
    <property type="entry name" value="SH3_3"/>
    <property type="match status" value="1"/>
</dbReference>
<name>A0A5C7FWX1_9BACT</name>
<dbReference type="PANTHER" id="PTHR48098:SF6">
    <property type="entry name" value="FERRI-BACILLIBACTIN ESTERASE BESA"/>
    <property type="match status" value="1"/>
</dbReference>
<evidence type="ECO:0000256" key="1">
    <source>
        <dbReference type="SAM" id="SignalP"/>
    </source>
</evidence>
<comment type="caution">
    <text evidence="3">The sequence shown here is derived from an EMBL/GenBank/DDBJ whole genome shotgun (WGS) entry which is preliminary data.</text>
</comment>
<dbReference type="InterPro" id="IPR029058">
    <property type="entry name" value="AB_hydrolase_fold"/>
</dbReference>
<evidence type="ECO:0000313" key="3">
    <source>
        <dbReference type="EMBL" id="TXF91204.1"/>
    </source>
</evidence>
<dbReference type="AlphaFoldDB" id="A0A5C7FWX1"/>
<feature type="domain" description="SH3b" evidence="2">
    <location>
        <begin position="276"/>
        <end position="338"/>
    </location>
</feature>
<accession>A0A5C7FWX1</accession>
<feature type="chain" id="PRO_5022773832" evidence="1">
    <location>
        <begin position="20"/>
        <end position="472"/>
    </location>
</feature>
<reference evidence="3 4" key="1">
    <citation type="submission" date="2019-08" db="EMBL/GenBank/DDBJ databases">
        <title>Lewinella sp. strain SSH13 Genome sequencing and assembly.</title>
        <authorList>
            <person name="Kim I."/>
        </authorList>
    </citation>
    <scope>NUCLEOTIDE SEQUENCE [LARGE SCALE GENOMIC DNA]</scope>
    <source>
        <strain evidence="3 4">SSH13</strain>
    </source>
</reference>
<dbReference type="Gene3D" id="2.30.30.40">
    <property type="entry name" value="SH3 Domains"/>
    <property type="match status" value="1"/>
</dbReference>
<dbReference type="InterPro" id="IPR000801">
    <property type="entry name" value="Esterase-like"/>
</dbReference>
<dbReference type="SUPFAM" id="SSF53474">
    <property type="entry name" value="alpha/beta-Hydrolases"/>
    <property type="match status" value="1"/>
</dbReference>
<dbReference type="PANTHER" id="PTHR48098">
    <property type="entry name" value="ENTEROCHELIN ESTERASE-RELATED"/>
    <property type="match status" value="1"/>
</dbReference>
<dbReference type="OrthoDB" id="9784036at2"/>
<proteinExistence type="predicted"/>
<sequence length="472" mass="53476">MRTLLSLLLLTIFCTCVRAQSPVAFGQRYEIHSEVLCEERVLNVLLPTEYKDSVHHDYPVVYLLDGAVNEDFFHAAGLLRYFDDHEMMPPTILVGIANVDRKRDFTYPSSDPRDQRDFPTTGGSAKFIEFLQGELPAFVEKTFRTTKHRTLVGQSLGGLLATEVLLKYPGHFNDYIIVSPSLWWDKERLYNDMDSLVNALNVFPDRLFTSAGVEYPVMVDGPRKLARLLEDKSRTTFEPLMDEDHNTILHEALYRALDQFYDPTVLHPYHFANAWDGLNVRSAPSLDSAIVAKLDYGQSLGIISAEEGNEATINDMAGKWIYIGSDAGRGWVFDAYVSPVPVFEKPVGIKEFALRTLGLVMSASIADYELDKSGHGIQLYGNGKPAQYLKHTYYEDDEYELQVPDLSLAQARVIVENFLRVNGWPTDLKEKEPWPGIIELTHQIPATSDGQMHTFVYANGLLSLRHRGWFPD</sequence>
<gene>
    <name evidence="3" type="ORF">FUA23_02980</name>
</gene>
<evidence type="ECO:0000259" key="2">
    <source>
        <dbReference type="Pfam" id="PF08239"/>
    </source>
</evidence>
<dbReference type="EMBL" id="VOXD01000003">
    <property type="protein sequence ID" value="TXF91204.1"/>
    <property type="molecule type" value="Genomic_DNA"/>
</dbReference>
<keyword evidence="4" id="KW-1185">Reference proteome</keyword>
<dbReference type="RefSeq" id="WP_147929223.1">
    <property type="nucleotide sequence ID" value="NZ_VOXD01000003.1"/>
</dbReference>
<dbReference type="Proteomes" id="UP000321907">
    <property type="component" value="Unassembled WGS sequence"/>
</dbReference>
<organism evidence="3 4">
    <name type="scientific">Neolewinella aurantiaca</name>
    <dbReference type="NCBI Taxonomy" id="2602767"/>
    <lineage>
        <taxon>Bacteria</taxon>
        <taxon>Pseudomonadati</taxon>
        <taxon>Bacteroidota</taxon>
        <taxon>Saprospiria</taxon>
        <taxon>Saprospirales</taxon>
        <taxon>Lewinellaceae</taxon>
        <taxon>Neolewinella</taxon>
    </lineage>
</organism>
<dbReference type="Gene3D" id="3.40.50.1820">
    <property type="entry name" value="alpha/beta hydrolase"/>
    <property type="match status" value="1"/>
</dbReference>
<keyword evidence="1" id="KW-0732">Signal</keyword>
<dbReference type="InterPro" id="IPR003646">
    <property type="entry name" value="SH3-like_bac-type"/>
</dbReference>
<protein>
    <submittedName>
        <fullName evidence="3">SH3 domain-containing protein</fullName>
    </submittedName>
</protein>
<dbReference type="InterPro" id="IPR050583">
    <property type="entry name" value="Mycobacterial_A85_antigen"/>
</dbReference>
<dbReference type="Pfam" id="PF00756">
    <property type="entry name" value="Esterase"/>
    <property type="match status" value="1"/>
</dbReference>
<evidence type="ECO:0000313" key="4">
    <source>
        <dbReference type="Proteomes" id="UP000321907"/>
    </source>
</evidence>